<evidence type="ECO:0000313" key="3">
    <source>
        <dbReference type="Proteomes" id="UP000789901"/>
    </source>
</evidence>
<feature type="non-terminal residue" evidence="2">
    <location>
        <position position="1"/>
    </location>
</feature>
<name>A0ABN7WBM6_GIGMA</name>
<evidence type="ECO:0000256" key="1">
    <source>
        <dbReference type="SAM" id="MobiDB-lite"/>
    </source>
</evidence>
<evidence type="ECO:0000313" key="2">
    <source>
        <dbReference type="EMBL" id="CAG8824853.1"/>
    </source>
</evidence>
<gene>
    <name evidence="2" type="ORF">GMARGA_LOCUS28680</name>
</gene>
<sequence>IRQQGNETVAQNNECMYETSNSTQQLEKRKRVPDSKKGKIFREFK</sequence>
<dbReference type="Proteomes" id="UP000789901">
    <property type="component" value="Unassembled WGS sequence"/>
</dbReference>
<feature type="region of interest" description="Disordered" evidence="1">
    <location>
        <begin position="1"/>
        <end position="45"/>
    </location>
</feature>
<reference evidence="2 3" key="1">
    <citation type="submission" date="2021-06" db="EMBL/GenBank/DDBJ databases">
        <authorList>
            <person name="Kallberg Y."/>
            <person name="Tangrot J."/>
            <person name="Rosling A."/>
        </authorList>
    </citation>
    <scope>NUCLEOTIDE SEQUENCE [LARGE SCALE GENOMIC DNA]</scope>
    <source>
        <strain evidence="2 3">120-4 pot B 10/14</strain>
    </source>
</reference>
<keyword evidence="3" id="KW-1185">Reference proteome</keyword>
<feature type="compositionally biased region" description="Basic and acidic residues" evidence="1">
    <location>
        <begin position="32"/>
        <end position="45"/>
    </location>
</feature>
<feature type="compositionally biased region" description="Polar residues" evidence="1">
    <location>
        <begin position="1"/>
        <end position="25"/>
    </location>
</feature>
<dbReference type="EMBL" id="CAJVQB010037109">
    <property type="protein sequence ID" value="CAG8824853.1"/>
    <property type="molecule type" value="Genomic_DNA"/>
</dbReference>
<accession>A0ABN7WBM6</accession>
<proteinExistence type="predicted"/>
<protein>
    <submittedName>
        <fullName evidence="2">11909_t:CDS:1</fullName>
    </submittedName>
</protein>
<organism evidence="2 3">
    <name type="scientific">Gigaspora margarita</name>
    <dbReference type="NCBI Taxonomy" id="4874"/>
    <lineage>
        <taxon>Eukaryota</taxon>
        <taxon>Fungi</taxon>
        <taxon>Fungi incertae sedis</taxon>
        <taxon>Mucoromycota</taxon>
        <taxon>Glomeromycotina</taxon>
        <taxon>Glomeromycetes</taxon>
        <taxon>Diversisporales</taxon>
        <taxon>Gigasporaceae</taxon>
        <taxon>Gigaspora</taxon>
    </lineage>
</organism>
<comment type="caution">
    <text evidence="2">The sequence shown here is derived from an EMBL/GenBank/DDBJ whole genome shotgun (WGS) entry which is preliminary data.</text>
</comment>